<dbReference type="InterPro" id="IPR058533">
    <property type="entry name" value="Cation_efflux_TM"/>
</dbReference>
<evidence type="ECO:0000256" key="8">
    <source>
        <dbReference type="ARBA" id="ARBA00022989"/>
    </source>
</evidence>
<dbReference type="Pfam" id="PF16916">
    <property type="entry name" value="ZT_dimer"/>
    <property type="match status" value="1"/>
</dbReference>
<keyword evidence="4 13" id="KW-0812">Transmembrane</keyword>
<proteinExistence type="inferred from homology"/>
<evidence type="ECO:0000256" key="12">
    <source>
        <dbReference type="ARBA" id="ARBA00048349"/>
    </source>
</evidence>
<evidence type="ECO:0000259" key="15">
    <source>
        <dbReference type="Pfam" id="PF16916"/>
    </source>
</evidence>
<feature type="transmembrane region" description="Helical" evidence="13">
    <location>
        <begin position="288"/>
        <end position="306"/>
    </location>
</feature>
<dbReference type="InterPro" id="IPR027470">
    <property type="entry name" value="Cation_efflux_CTD"/>
</dbReference>
<keyword evidence="5" id="KW-0479">Metal-binding</keyword>
<evidence type="ECO:0000259" key="14">
    <source>
        <dbReference type="Pfam" id="PF01545"/>
    </source>
</evidence>
<sequence>MMDIYCDHHNHDSDYDDDKLLLDDENTNRVESCAKCRRRSHSANGFVKPVLNTVNHSTVAIGNGCNDALLDNMDSPLLINTQYSDFENAHLQDFHCHMKNPPSEDQKALKKLLSVTLLCSFFMITELVGGYIAGSLAVMTDAAHLFSDIIGFLVSILSIWIGRKPATRIMTFGYHRAEVLGAFLSVLAVWLLAGIFCVLAVARLVRKEYEIDADTMLIVASIGVVVNILMGAVLHGVCHTHSHGLRTQPQHENINVRAAAAHVLGDLLQSIGVLIAAIIIKLFPNAKMADPICTLLFSIIVVYATLKVAYDAIKILVEASPKHVADLITLFMSIPGVKHVHGMHVWSLSPGKDAVAVHLAVDQYCDRDAVLKQATCIVRSRLNVVSCTIQTEKYNEEQIGACTQCQS</sequence>
<dbReference type="GO" id="GO:0005385">
    <property type="term" value="F:zinc ion transmembrane transporter activity"/>
    <property type="evidence" value="ECO:0007669"/>
    <property type="project" value="UniProtKB-ARBA"/>
</dbReference>
<dbReference type="SUPFAM" id="SSF160240">
    <property type="entry name" value="Cation efflux protein cytoplasmic domain-like"/>
    <property type="match status" value="1"/>
</dbReference>
<evidence type="ECO:0000313" key="16">
    <source>
        <dbReference type="EMBL" id="KAF2897661.1"/>
    </source>
</evidence>
<dbReference type="GO" id="GO:0005886">
    <property type="term" value="C:plasma membrane"/>
    <property type="evidence" value="ECO:0007669"/>
    <property type="project" value="TreeGrafter"/>
</dbReference>
<organism evidence="16 17">
    <name type="scientific">Ignelater luminosus</name>
    <name type="common">Cucubano</name>
    <name type="synonym">Pyrophorus luminosus</name>
    <dbReference type="NCBI Taxonomy" id="2038154"/>
    <lineage>
        <taxon>Eukaryota</taxon>
        <taxon>Metazoa</taxon>
        <taxon>Ecdysozoa</taxon>
        <taxon>Arthropoda</taxon>
        <taxon>Hexapoda</taxon>
        <taxon>Insecta</taxon>
        <taxon>Pterygota</taxon>
        <taxon>Neoptera</taxon>
        <taxon>Endopterygota</taxon>
        <taxon>Coleoptera</taxon>
        <taxon>Polyphaga</taxon>
        <taxon>Elateriformia</taxon>
        <taxon>Elateroidea</taxon>
        <taxon>Elateridae</taxon>
        <taxon>Agrypninae</taxon>
        <taxon>Pyrophorini</taxon>
        <taxon>Ignelater</taxon>
    </lineage>
</organism>
<evidence type="ECO:0000256" key="6">
    <source>
        <dbReference type="ARBA" id="ARBA00022833"/>
    </source>
</evidence>
<dbReference type="PANTHER" id="PTHR11562:SF17">
    <property type="entry name" value="RE54080P-RELATED"/>
    <property type="match status" value="1"/>
</dbReference>
<dbReference type="OrthoDB" id="9944568at2759"/>
<name>A0A8K0GFW0_IGNLU</name>
<dbReference type="FunFam" id="1.20.1510.10:FF:000002">
    <property type="entry name" value="zinc transporter 3 isoform X1"/>
    <property type="match status" value="1"/>
</dbReference>
<dbReference type="Gene3D" id="1.20.1510.10">
    <property type="entry name" value="Cation efflux protein transmembrane domain"/>
    <property type="match status" value="1"/>
</dbReference>
<keyword evidence="3" id="KW-0813">Transport</keyword>
<dbReference type="GO" id="GO:0010043">
    <property type="term" value="P:response to zinc ion"/>
    <property type="evidence" value="ECO:0007669"/>
    <property type="project" value="TreeGrafter"/>
</dbReference>
<dbReference type="SUPFAM" id="SSF161111">
    <property type="entry name" value="Cation efflux protein transmembrane domain-like"/>
    <property type="match status" value="1"/>
</dbReference>
<dbReference type="EMBL" id="VTPC01003991">
    <property type="protein sequence ID" value="KAF2897661.1"/>
    <property type="molecule type" value="Genomic_DNA"/>
</dbReference>
<evidence type="ECO:0000313" key="17">
    <source>
        <dbReference type="Proteomes" id="UP000801492"/>
    </source>
</evidence>
<keyword evidence="11" id="KW-0968">Cytoplasmic vesicle</keyword>
<keyword evidence="10 13" id="KW-0472">Membrane</keyword>
<evidence type="ECO:0000256" key="5">
    <source>
        <dbReference type="ARBA" id="ARBA00022723"/>
    </source>
</evidence>
<feature type="domain" description="Cation efflux protein transmembrane" evidence="14">
    <location>
        <begin position="115"/>
        <end position="317"/>
    </location>
</feature>
<evidence type="ECO:0000256" key="10">
    <source>
        <dbReference type="ARBA" id="ARBA00023136"/>
    </source>
</evidence>
<keyword evidence="8 13" id="KW-1133">Transmembrane helix</keyword>
<comment type="catalytic activity">
    <reaction evidence="12">
        <text>Zn(2+)(in) + 2 H(+)(out) = Zn(2+)(out) + 2 H(+)(in)</text>
        <dbReference type="Rhea" id="RHEA:72627"/>
        <dbReference type="ChEBI" id="CHEBI:15378"/>
        <dbReference type="ChEBI" id="CHEBI:29105"/>
    </reaction>
</comment>
<dbReference type="AlphaFoldDB" id="A0A8K0GFW0"/>
<dbReference type="Pfam" id="PF01545">
    <property type="entry name" value="Cation_efflux"/>
    <property type="match status" value="1"/>
</dbReference>
<dbReference type="InterPro" id="IPR050681">
    <property type="entry name" value="CDF/SLC30A"/>
</dbReference>
<comment type="subcellular location">
    <subcellularLocation>
        <location evidence="1">Cytoplasmic vesicle</location>
        <location evidence="1">Secretory vesicle membrane</location>
        <topology evidence="1">Multi-pass membrane protein</topology>
    </subcellularLocation>
</comment>
<evidence type="ECO:0000256" key="9">
    <source>
        <dbReference type="ARBA" id="ARBA00023065"/>
    </source>
</evidence>
<comment type="caution">
    <text evidence="16">The sequence shown here is derived from an EMBL/GenBank/DDBJ whole genome shotgun (WGS) entry which is preliminary data.</text>
</comment>
<dbReference type="Proteomes" id="UP000801492">
    <property type="component" value="Unassembled WGS sequence"/>
</dbReference>
<accession>A0A8K0GFW0</accession>
<keyword evidence="9" id="KW-0406">Ion transport</keyword>
<keyword evidence="17" id="KW-1185">Reference proteome</keyword>
<dbReference type="NCBIfam" id="TIGR01297">
    <property type="entry name" value="CDF"/>
    <property type="match status" value="1"/>
</dbReference>
<dbReference type="PANTHER" id="PTHR11562">
    <property type="entry name" value="CATION EFFLUX PROTEIN/ ZINC TRANSPORTER"/>
    <property type="match status" value="1"/>
</dbReference>
<dbReference type="GO" id="GO:0046872">
    <property type="term" value="F:metal ion binding"/>
    <property type="evidence" value="ECO:0007669"/>
    <property type="project" value="UniProtKB-KW"/>
</dbReference>
<feature type="transmembrane region" description="Helical" evidence="13">
    <location>
        <begin position="142"/>
        <end position="161"/>
    </location>
</feature>
<dbReference type="InterPro" id="IPR036837">
    <property type="entry name" value="Cation_efflux_CTD_sf"/>
</dbReference>
<evidence type="ECO:0000256" key="3">
    <source>
        <dbReference type="ARBA" id="ARBA00022448"/>
    </source>
</evidence>
<feature type="domain" description="Cation efflux protein cytoplasmic" evidence="15">
    <location>
        <begin position="321"/>
        <end position="394"/>
    </location>
</feature>
<evidence type="ECO:0000256" key="13">
    <source>
        <dbReference type="SAM" id="Phobius"/>
    </source>
</evidence>
<evidence type="ECO:0000256" key="2">
    <source>
        <dbReference type="ARBA" id="ARBA00008873"/>
    </source>
</evidence>
<keyword evidence="6" id="KW-0862">Zinc</keyword>
<feature type="transmembrane region" description="Helical" evidence="13">
    <location>
        <begin position="112"/>
        <end position="136"/>
    </location>
</feature>
<evidence type="ECO:0000256" key="7">
    <source>
        <dbReference type="ARBA" id="ARBA00022906"/>
    </source>
</evidence>
<gene>
    <name evidence="16" type="ORF">ILUMI_08528</name>
</gene>
<dbReference type="GO" id="GO:0030658">
    <property type="term" value="C:transport vesicle membrane"/>
    <property type="evidence" value="ECO:0007669"/>
    <property type="project" value="UniProtKB-SubCell"/>
</dbReference>
<feature type="transmembrane region" description="Helical" evidence="13">
    <location>
        <begin position="182"/>
        <end position="205"/>
    </location>
</feature>
<comment type="similarity">
    <text evidence="2">Belongs to the cation diffusion facilitator (CDF) transporter (TC 2.A.4) family. SLC30A subfamily.</text>
</comment>
<evidence type="ECO:0008006" key="18">
    <source>
        <dbReference type="Google" id="ProtNLM"/>
    </source>
</evidence>
<dbReference type="InterPro" id="IPR002524">
    <property type="entry name" value="Cation_efflux"/>
</dbReference>
<feature type="transmembrane region" description="Helical" evidence="13">
    <location>
        <begin position="259"/>
        <end position="282"/>
    </location>
</feature>
<feature type="transmembrane region" description="Helical" evidence="13">
    <location>
        <begin position="217"/>
        <end position="238"/>
    </location>
</feature>
<dbReference type="InterPro" id="IPR027469">
    <property type="entry name" value="Cation_efflux_TMD_sf"/>
</dbReference>
<protein>
    <recommendedName>
        <fullName evidence="18">Zinc transporter 2</fullName>
    </recommendedName>
</protein>
<reference evidence="16" key="1">
    <citation type="submission" date="2019-08" db="EMBL/GenBank/DDBJ databases">
        <title>The genome of the North American firefly Photinus pyralis.</title>
        <authorList>
            <consortium name="Photinus pyralis genome working group"/>
            <person name="Fallon T.R."/>
            <person name="Sander Lower S.E."/>
            <person name="Weng J.-K."/>
        </authorList>
    </citation>
    <scope>NUCLEOTIDE SEQUENCE</scope>
    <source>
        <strain evidence="16">TRF0915ILg1</strain>
        <tissue evidence="16">Whole body</tissue>
    </source>
</reference>
<evidence type="ECO:0000256" key="4">
    <source>
        <dbReference type="ARBA" id="ARBA00022692"/>
    </source>
</evidence>
<keyword evidence="7" id="KW-0864">Zinc transport</keyword>
<evidence type="ECO:0000256" key="11">
    <source>
        <dbReference type="ARBA" id="ARBA00023329"/>
    </source>
</evidence>
<evidence type="ECO:0000256" key="1">
    <source>
        <dbReference type="ARBA" id="ARBA00004638"/>
    </source>
</evidence>